<evidence type="ECO:0000313" key="9">
    <source>
        <dbReference type="Proteomes" id="UP001199916"/>
    </source>
</evidence>
<gene>
    <name evidence="8" type="ORF">LQV63_14615</name>
</gene>
<evidence type="ECO:0000256" key="2">
    <source>
        <dbReference type="ARBA" id="ARBA00022475"/>
    </source>
</evidence>
<feature type="transmembrane region" description="Helical" evidence="6">
    <location>
        <begin position="284"/>
        <end position="305"/>
    </location>
</feature>
<feature type="transmembrane region" description="Helical" evidence="6">
    <location>
        <begin position="198"/>
        <end position="219"/>
    </location>
</feature>
<keyword evidence="4 6" id="KW-1133">Transmembrane helix</keyword>
<feature type="transmembrane region" description="Helical" evidence="6">
    <location>
        <begin position="64"/>
        <end position="84"/>
    </location>
</feature>
<evidence type="ECO:0000256" key="3">
    <source>
        <dbReference type="ARBA" id="ARBA00022692"/>
    </source>
</evidence>
<dbReference type="PANTHER" id="PTHR46795:SF1">
    <property type="entry name" value="ABC TRANSPORTER PERMEASE PROTEIN"/>
    <property type="match status" value="1"/>
</dbReference>
<dbReference type="EMBL" id="JAJNBZ010000010">
    <property type="protein sequence ID" value="MCE5170546.1"/>
    <property type="molecule type" value="Genomic_DNA"/>
</dbReference>
<dbReference type="InterPro" id="IPR027022">
    <property type="entry name" value="ABC_permease_BceB-typ"/>
</dbReference>
<sequence>MTFRRLATSNIRGSWHRYSAYFLSSAFAVMIFFVYAAFIYHPDVVNGNIRGGDSVQKMMVACEYLIIIFSFFFTLYSSSAFLKSRQKEFGLLTLFGMTKTQLRRLVFYENMIISSLAILVGIGIGTVATKLFLLAMSRILGVESPMRFYIDSSAIILTVVGYLVLFAAISLFSLRKVGRTQIIDLIHSEKQPKTPPKFSWVLVILALFSLVLGYGLAFVTNIELFIATALPTIGFTVLGTYFLYTQLSVAIIRLLQKNKSFYYRRTHLLNVSQAAYKMKDNARVLFNVSILCTVILTATATFYAFDQGMKQQTLAGNPYVFTLGTPKNDIPVLLPELVKGWGQDDGFKVTDYAEVRHVRVELKGKQFEDDYTGMISVSDYNRLADILHTDQLSVTGKEAILVNQSRYGMYGTEVMEEPINEKKYIGPMKATINDTEHSMVLQVTKRLQQSVLDPGYYGFNLLVVEDPVIDQMYAASPSRTARTIQLYNWSNWENSIKLEQKIRDHLPKEGSYSITSRVEMWNDYRHATSLTLFIGMFISLLFFIASGSVIYFKLFTELQDDQAHFRALTRIGLSIKEIRHVVTVQVGLIFFAPCLVGSMHTIFAMKTLSNLLMTNVMWYALIVVGMFVLMQTIYFLAARRTYMKKILEEVVI</sequence>
<comment type="similarity">
    <text evidence="6">Belongs to the ABC-4 integral membrane protein family.</text>
</comment>
<name>A0ABS8YEW6_9BACL</name>
<dbReference type="PIRSF" id="PIRSF018968">
    <property type="entry name" value="ABC_permease_BceB"/>
    <property type="match status" value="1"/>
</dbReference>
<feature type="domain" description="ABC3 transporter permease C-terminal" evidence="7">
    <location>
        <begin position="65"/>
        <end position="181"/>
    </location>
</feature>
<dbReference type="InterPro" id="IPR052536">
    <property type="entry name" value="ABC-4_Integral_Memb_Prot"/>
</dbReference>
<keyword evidence="6" id="KW-0813">Transport</keyword>
<reference evidence="8 9" key="1">
    <citation type="submission" date="2021-11" db="EMBL/GenBank/DDBJ databases">
        <title>Draft genome sequence of Paenibacillus profundus YoMME, a new Gram-positive bacteria with exoelectrogenic properties.</title>
        <authorList>
            <person name="Hubenova Y."/>
            <person name="Hubenova E."/>
            <person name="Manasiev Y."/>
            <person name="Peykov S."/>
            <person name="Mitov M."/>
        </authorList>
    </citation>
    <scope>NUCLEOTIDE SEQUENCE [LARGE SCALE GENOMIC DNA]</scope>
    <source>
        <strain evidence="8 9">YoMME</strain>
    </source>
</reference>
<keyword evidence="2 6" id="KW-1003">Cell membrane</keyword>
<evidence type="ECO:0000256" key="5">
    <source>
        <dbReference type="ARBA" id="ARBA00023136"/>
    </source>
</evidence>
<feature type="transmembrane region" description="Helical" evidence="6">
    <location>
        <begin position="20"/>
        <end position="40"/>
    </location>
</feature>
<feature type="transmembrane region" description="Helical" evidence="6">
    <location>
        <begin position="616"/>
        <end position="637"/>
    </location>
</feature>
<keyword evidence="5 6" id="KW-0472">Membrane</keyword>
<feature type="transmembrane region" description="Helical" evidence="6">
    <location>
        <begin position="581"/>
        <end position="604"/>
    </location>
</feature>
<dbReference type="RefSeq" id="WP_233697250.1">
    <property type="nucleotide sequence ID" value="NZ_JAJNBZ010000010.1"/>
</dbReference>
<keyword evidence="3 6" id="KW-0812">Transmembrane</keyword>
<feature type="transmembrane region" description="Helical" evidence="6">
    <location>
        <begin position="530"/>
        <end position="552"/>
    </location>
</feature>
<evidence type="ECO:0000256" key="1">
    <source>
        <dbReference type="ARBA" id="ARBA00004651"/>
    </source>
</evidence>
<feature type="transmembrane region" description="Helical" evidence="6">
    <location>
        <begin position="225"/>
        <end position="255"/>
    </location>
</feature>
<dbReference type="PANTHER" id="PTHR46795">
    <property type="entry name" value="ABC TRANSPORTER PERMEASE-RELATED-RELATED"/>
    <property type="match status" value="1"/>
</dbReference>
<protein>
    <submittedName>
        <fullName evidence="8">ABC transporter permease</fullName>
    </submittedName>
</protein>
<evidence type="ECO:0000313" key="8">
    <source>
        <dbReference type="EMBL" id="MCE5170546.1"/>
    </source>
</evidence>
<evidence type="ECO:0000256" key="6">
    <source>
        <dbReference type="PIRNR" id="PIRNR018968"/>
    </source>
</evidence>
<comment type="caution">
    <text evidence="8">The sequence shown here is derived from an EMBL/GenBank/DDBJ whole genome shotgun (WGS) entry which is preliminary data.</text>
</comment>
<dbReference type="InterPro" id="IPR003838">
    <property type="entry name" value="ABC3_permease_C"/>
</dbReference>
<accession>A0ABS8YEW6</accession>
<proteinExistence type="inferred from homology"/>
<dbReference type="Proteomes" id="UP001199916">
    <property type="component" value="Unassembled WGS sequence"/>
</dbReference>
<evidence type="ECO:0000259" key="7">
    <source>
        <dbReference type="Pfam" id="PF02687"/>
    </source>
</evidence>
<feature type="transmembrane region" description="Helical" evidence="6">
    <location>
        <begin position="148"/>
        <end position="172"/>
    </location>
</feature>
<feature type="transmembrane region" description="Helical" evidence="6">
    <location>
        <begin position="105"/>
        <end position="128"/>
    </location>
</feature>
<organism evidence="8 9">
    <name type="scientific">Paenibacillus profundus</name>
    <dbReference type="NCBI Taxonomy" id="1173085"/>
    <lineage>
        <taxon>Bacteria</taxon>
        <taxon>Bacillati</taxon>
        <taxon>Bacillota</taxon>
        <taxon>Bacilli</taxon>
        <taxon>Bacillales</taxon>
        <taxon>Paenibacillaceae</taxon>
        <taxon>Paenibacillus</taxon>
    </lineage>
</organism>
<keyword evidence="9" id="KW-1185">Reference proteome</keyword>
<dbReference type="Pfam" id="PF02687">
    <property type="entry name" value="FtsX"/>
    <property type="match status" value="1"/>
</dbReference>
<comment type="subcellular location">
    <subcellularLocation>
        <location evidence="1 6">Cell membrane</location>
        <topology evidence="1 6">Multi-pass membrane protein</topology>
    </subcellularLocation>
</comment>
<evidence type="ECO:0000256" key="4">
    <source>
        <dbReference type="ARBA" id="ARBA00022989"/>
    </source>
</evidence>